<evidence type="ECO:0000313" key="3">
    <source>
        <dbReference type="Proteomes" id="UP000068382"/>
    </source>
</evidence>
<accession>A0A132BSN8</accession>
<feature type="signal peptide" evidence="1">
    <location>
        <begin position="1"/>
        <end position="19"/>
    </location>
</feature>
<comment type="caution">
    <text evidence="2">The sequence shown here is derived from an EMBL/GenBank/DDBJ whole genome shotgun (WGS) entry which is preliminary data.</text>
</comment>
<evidence type="ECO:0000256" key="1">
    <source>
        <dbReference type="SAM" id="SignalP"/>
    </source>
</evidence>
<proteinExistence type="predicted"/>
<feature type="chain" id="PRO_5007288533" evidence="1">
    <location>
        <begin position="20"/>
        <end position="89"/>
    </location>
</feature>
<sequence>MSRLLACSTFIALAIPANAETLAMDCVLPLRPELAASPALLNEYGDDIRAEFNTYFDEAQTYLNCLAAASASAQAEVRLVLDAYQEMFQ</sequence>
<dbReference type="EMBL" id="LPUY01000096">
    <property type="protein sequence ID" value="KUP91425.1"/>
    <property type="molecule type" value="Genomic_DNA"/>
</dbReference>
<reference evidence="2 3" key="1">
    <citation type="submission" date="2015-12" db="EMBL/GenBank/DDBJ databases">
        <title>Genome sequence of the marine Rhodobacteraceae strain O3.65, Candidatus Tritonibacter horizontis.</title>
        <authorList>
            <person name="Poehlein A."/>
            <person name="Giebel H.A."/>
            <person name="Voget S."/>
            <person name="Brinkhoff T."/>
        </authorList>
    </citation>
    <scope>NUCLEOTIDE SEQUENCE [LARGE SCALE GENOMIC DNA]</scope>
    <source>
        <strain evidence="2 3">O3.65</strain>
    </source>
</reference>
<name>A0A132BSN8_9RHOB</name>
<dbReference type="PATRIC" id="fig|1768241.3.peg.3925"/>
<dbReference type="RefSeq" id="WP_068247338.1">
    <property type="nucleotide sequence ID" value="NZ_LPUY01000096.1"/>
</dbReference>
<protein>
    <submittedName>
        <fullName evidence="2">Uncharacterized protein</fullName>
    </submittedName>
</protein>
<dbReference type="OrthoDB" id="7862325at2"/>
<evidence type="ECO:0000313" key="2">
    <source>
        <dbReference type="EMBL" id="KUP91425.1"/>
    </source>
</evidence>
<gene>
    <name evidence="2" type="ORF">TRIHO_37610</name>
</gene>
<keyword evidence="3" id="KW-1185">Reference proteome</keyword>
<keyword evidence="1" id="KW-0732">Signal</keyword>
<organism evidence="2 3">
    <name type="scientific">Tritonibacter horizontis</name>
    <dbReference type="NCBI Taxonomy" id="1768241"/>
    <lineage>
        <taxon>Bacteria</taxon>
        <taxon>Pseudomonadati</taxon>
        <taxon>Pseudomonadota</taxon>
        <taxon>Alphaproteobacteria</taxon>
        <taxon>Rhodobacterales</taxon>
        <taxon>Paracoccaceae</taxon>
        <taxon>Tritonibacter</taxon>
    </lineage>
</organism>
<dbReference type="AlphaFoldDB" id="A0A132BSN8"/>
<dbReference type="Proteomes" id="UP000068382">
    <property type="component" value="Unassembled WGS sequence"/>
</dbReference>